<dbReference type="GO" id="GO:0008170">
    <property type="term" value="F:N-methyltransferase activity"/>
    <property type="evidence" value="ECO:0007669"/>
    <property type="project" value="InterPro"/>
</dbReference>
<sequence>MFTCAPTVMFTPACCEPLSADTVSVMPPAAKNLLTAADIARLAGVGRAAVSNWRRRYPEFPKPVGGTAQRPVFARDQVEGWLAETGKSDQLATAGRTETGTQRISDLATFLQDSPRNSHEPWHGLAHLTPGQLLARVMVSLLPDSTSDVPSDDADLPLVLDPACAEATLLLAVAERFGSRVRIEGQEIDESAAASAAAQLRSNTQGVPYEIHYADSLLNNQLAPYVGAAAAVVCEPPFDKPQWPMAELTDDPRWRFGVPAPRDAELAWVQHCYAHLRPRGVAVIAVSPRTSFQPSGQAIRGELVRSGALHSVIALPAGMGSSPDTGLHLWILQRPSGTSTPDVVAMIDLSGLGDPADVPDELAAWELLGRRRFRDADPAVFRPVPREVLLTDEVDLLPSRYVSTRDRARVDEFAHVSGRLRALYARIGRALPEFVTPTVQTRHQYVSFAELERTRALQILSRETTPSAGDLLVRTLGRPPIVATGTAADETGVAQVVEINPDRLDPHFVAAFLQADAHALPVANTLGALSRDDLRRCRIPRLSLAEQRRYGDAFRHLQQLQDTITALAKTSSHVIDQTLHALTTGVLTPDFSVAQDTDHAGATDDETREL</sequence>
<reference evidence="4 5" key="1">
    <citation type="submission" date="2018-04" db="EMBL/GenBank/DDBJ databases">
        <title>Complete genome sequences of Streptomyces lydicus strain WYEC and characterization of antagonistic properties of biological control agents.</title>
        <authorList>
            <person name="Mariita R.M."/>
            <person name="Sello J.K."/>
        </authorList>
    </citation>
    <scope>NUCLEOTIDE SEQUENCE [LARGE SCALE GENOMIC DNA]</scope>
    <source>
        <strain evidence="4 5">WYEC 108</strain>
    </source>
</reference>
<dbReference type="Gene3D" id="3.40.50.150">
    <property type="entry name" value="Vaccinia Virus protein VP39"/>
    <property type="match status" value="1"/>
</dbReference>
<keyword evidence="4" id="KW-0489">Methyltransferase</keyword>
<evidence type="ECO:0000259" key="3">
    <source>
        <dbReference type="Pfam" id="PF02384"/>
    </source>
</evidence>
<evidence type="ECO:0000256" key="1">
    <source>
        <dbReference type="ARBA" id="ARBA00022747"/>
    </source>
</evidence>
<keyword evidence="1" id="KW-0680">Restriction system</keyword>
<dbReference type="Gene3D" id="3.90.220.20">
    <property type="entry name" value="DNA methylase specificity domains"/>
    <property type="match status" value="1"/>
</dbReference>
<dbReference type="Proteomes" id="UP000275579">
    <property type="component" value="Chromosome"/>
</dbReference>
<evidence type="ECO:0000256" key="2">
    <source>
        <dbReference type="ARBA" id="ARBA00023125"/>
    </source>
</evidence>
<dbReference type="EMBL" id="CP029042">
    <property type="protein sequence ID" value="AZS74842.1"/>
    <property type="molecule type" value="Genomic_DNA"/>
</dbReference>
<dbReference type="GO" id="GO:0009307">
    <property type="term" value="P:DNA restriction-modification system"/>
    <property type="evidence" value="ECO:0007669"/>
    <property type="project" value="UniProtKB-KW"/>
</dbReference>
<protein>
    <submittedName>
        <fullName evidence="4">SAM-dependent methyltransferase</fullName>
    </submittedName>
</protein>
<name>A0A3S9YIK5_9ACTN</name>
<dbReference type="Pfam" id="PF02384">
    <property type="entry name" value="N6_Mtase"/>
    <property type="match status" value="1"/>
</dbReference>
<dbReference type="SUPFAM" id="SSF53335">
    <property type="entry name" value="S-adenosyl-L-methionine-dependent methyltransferases"/>
    <property type="match status" value="1"/>
</dbReference>
<dbReference type="PANTHER" id="PTHR42998:SF1">
    <property type="entry name" value="TYPE I RESTRICTION ENZYME HINDI METHYLASE SUBUNIT"/>
    <property type="match status" value="1"/>
</dbReference>
<gene>
    <name evidence="4" type="ORF">DDE74_31410</name>
</gene>
<keyword evidence="4" id="KW-0808">Transferase</keyword>
<proteinExistence type="predicted"/>
<dbReference type="InterPro" id="IPR044946">
    <property type="entry name" value="Restrct_endonuc_typeI_TRD_sf"/>
</dbReference>
<feature type="domain" description="DNA methylase adenine-specific" evidence="3">
    <location>
        <begin position="134"/>
        <end position="351"/>
    </location>
</feature>
<organism evidence="4 5">
    <name type="scientific">Streptomyces lydicus</name>
    <dbReference type="NCBI Taxonomy" id="47763"/>
    <lineage>
        <taxon>Bacteria</taxon>
        <taxon>Bacillati</taxon>
        <taxon>Actinomycetota</taxon>
        <taxon>Actinomycetes</taxon>
        <taxon>Kitasatosporales</taxon>
        <taxon>Streptomycetaceae</taxon>
        <taxon>Streptomyces</taxon>
    </lineage>
</organism>
<dbReference type="AlphaFoldDB" id="A0A3S9YIK5"/>
<dbReference type="PANTHER" id="PTHR42998">
    <property type="entry name" value="TYPE I RESTRICTION ENZYME HINDVIIP M PROTEIN-RELATED"/>
    <property type="match status" value="1"/>
</dbReference>
<dbReference type="InterPro" id="IPR003356">
    <property type="entry name" value="DNA_methylase_A-5"/>
</dbReference>
<evidence type="ECO:0000313" key="4">
    <source>
        <dbReference type="EMBL" id="AZS74842.1"/>
    </source>
</evidence>
<dbReference type="GO" id="GO:0032259">
    <property type="term" value="P:methylation"/>
    <property type="evidence" value="ECO:0007669"/>
    <property type="project" value="UniProtKB-KW"/>
</dbReference>
<dbReference type="InterPro" id="IPR029063">
    <property type="entry name" value="SAM-dependent_MTases_sf"/>
</dbReference>
<dbReference type="GO" id="GO:0003677">
    <property type="term" value="F:DNA binding"/>
    <property type="evidence" value="ECO:0007669"/>
    <property type="project" value="UniProtKB-KW"/>
</dbReference>
<evidence type="ECO:0000313" key="5">
    <source>
        <dbReference type="Proteomes" id="UP000275579"/>
    </source>
</evidence>
<accession>A0A3S9YIK5</accession>
<keyword evidence="2" id="KW-0238">DNA-binding</keyword>
<dbReference type="InterPro" id="IPR052916">
    <property type="entry name" value="Type-I_RE_MTase_Subunit"/>
</dbReference>